<protein>
    <recommendedName>
        <fullName evidence="2">PrcB C-terminal domain-containing protein</fullName>
    </recommendedName>
</protein>
<feature type="signal peptide" evidence="1">
    <location>
        <begin position="1"/>
        <end position="32"/>
    </location>
</feature>
<accession>A0A2S4JX64</accession>
<dbReference type="Pfam" id="PF14343">
    <property type="entry name" value="PrcB_C"/>
    <property type="match status" value="1"/>
</dbReference>
<evidence type="ECO:0000256" key="1">
    <source>
        <dbReference type="SAM" id="SignalP"/>
    </source>
</evidence>
<dbReference type="OrthoDB" id="361068at2"/>
<dbReference type="InterPro" id="IPR025748">
    <property type="entry name" value="PrcB_C_dom"/>
</dbReference>
<feature type="chain" id="PRO_5015769977" description="PrcB C-terminal domain-containing protein" evidence="1">
    <location>
        <begin position="33"/>
        <end position="159"/>
    </location>
</feature>
<dbReference type="Proteomes" id="UP000237350">
    <property type="component" value="Unassembled WGS sequence"/>
</dbReference>
<proteinExistence type="predicted"/>
<gene>
    <name evidence="3" type="ORF">AU468_03835</name>
</gene>
<keyword evidence="1" id="KW-0732">Signal</keyword>
<reference evidence="4" key="1">
    <citation type="submission" date="2015-12" db="EMBL/GenBank/DDBJ databases">
        <authorList>
            <person name="Lodha T.D."/>
            <person name="Chintalapati S."/>
            <person name="Chintalapati V.R."/>
            <person name="Sravanthi T."/>
        </authorList>
    </citation>
    <scope>NUCLEOTIDE SEQUENCE [LARGE SCALE GENOMIC DNA]</scope>
    <source>
        <strain evidence="4">JC133</strain>
    </source>
</reference>
<dbReference type="RefSeq" id="WP_103679621.1">
    <property type="nucleotide sequence ID" value="NZ_LPWH01000049.1"/>
</dbReference>
<keyword evidence="4" id="KW-1185">Reference proteome</keyword>
<dbReference type="EMBL" id="LPWH01000049">
    <property type="protein sequence ID" value="POR04112.1"/>
    <property type="molecule type" value="Genomic_DNA"/>
</dbReference>
<evidence type="ECO:0000313" key="3">
    <source>
        <dbReference type="EMBL" id="POR04112.1"/>
    </source>
</evidence>
<name>A0A2S4JX64_9SPIO</name>
<evidence type="ECO:0000259" key="2">
    <source>
        <dbReference type="Pfam" id="PF14343"/>
    </source>
</evidence>
<evidence type="ECO:0000313" key="4">
    <source>
        <dbReference type="Proteomes" id="UP000237350"/>
    </source>
</evidence>
<organism evidence="3 4">
    <name type="scientific">Alkalispirochaeta sphaeroplastigenens</name>
    <dbReference type="NCBI Taxonomy" id="1187066"/>
    <lineage>
        <taxon>Bacteria</taxon>
        <taxon>Pseudomonadati</taxon>
        <taxon>Spirochaetota</taxon>
        <taxon>Spirochaetia</taxon>
        <taxon>Spirochaetales</taxon>
        <taxon>Spirochaetaceae</taxon>
        <taxon>Alkalispirochaeta</taxon>
    </lineage>
</organism>
<dbReference type="AlphaFoldDB" id="A0A2S4JX64"/>
<feature type="domain" description="PrcB C-terminal" evidence="2">
    <location>
        <begin position="91"/>
        <end position="146"/>
    </location>
</feature>
<sequence length="159" mass="17159">MKDTRTVKTLPLLLSGALALAALLVLPWPASAGGQKENAPSERVVSTGNDGARRAAIHIIRSREDLEQAEFSRELTREISRSVSFPEEAAIVFFAGTRTSGGYRLELAEVSRTSRELTIHISEKGPGPDQVVTQALTFPHIVIAVKDPPPAIAVQGPRR</sequence>
<comment type="caution">
    <text evidence="3">The sequence shown here is derived from an EMBL/GenBank/DDBJ whole genome shotgun (WGS) entry which is preliminary data.</text>
</comment>